<dbReference type="InterPro" id="IPR036163">
    <property type="entry name" value="HMA_dom_sf"/>
</dbReference>
<dbReference type="Proteomes" id="UP001279681">
    <property type="component" value="Unassembled WGS sequence"/>
</dbReference>
<dbReference type="PROSITE" id="PS50846">
    <property type="entry name" value="HMA_2"/>
    <property type="match status" value="1"/>
</dbReference>
<feature type="domain" description="HMA" evidence="1">
    <location>
        <begin position="1"/>
        <end position="64"/>
    </location>
</feature>
<gene>
    <name evidence="2" type="ORF">RFV38_12695</name>
</gene>
<dbReference type="CDD" id="cd00371">
    <property type="entry name" value="HMA"/>
    <property type="match status" value="1"/>
</dbReference>
<dbReference type="Gene3D" id="3.30.70.100">
    <property type="match status" value="1"/>
</dbReference>
<name>A0ABU4WCT4_9FUSO</name>
<dbReference type="EMBL" id="JAVIKH010000031">
    <property type="protein sequence ID" value="MDX8337336.1"/>
    <property type="molecule type" value="Genomic_DNA"/>
</dbReference>
<dbReference type="SUPFAM" id="SSF55008">
    <property type="entry name" value="HMA, heavy metal-associated domain"/>
    <property type="match status" value="1"/>
</dbReference>
<proteinExistence type="predicted"/>
<keyword evidence="3" id="KW-1185">Reference proteome</keyword>
<evidence type="ECO:0000259" key="1">
    <source>
        <dbReference type="PROSITE" id="PS50846"/>
    </source>
</evidence>
<reference evidence="3" key="1">
    <citation type="submission" date="2023-07" db="EMBL/GenBank/DDBJ databases">
        <authorList>
            <person name="Colorado M.A."/>
            <person name="Villamil L.M."/>
            <person name="Melo J.F."/>
            <person name="Rodriguez J.A."/>
            <person name="Ruiz R.Y."/>
        </authorList>
    </citation>
    <scope>NUCLEOTIDE SEQUENCE [LARGE SCALE GENOMIC DNA]</scope>
    <source>
        <strain evidence="3">C33</strain>
    </source>
</reference>
<dbReference type="Pfam" id="PF00403">
    <property type="entry name" value="HMA"/>
    <property type="match status" value="1"/>
</dbReference>
<sequence>MKRKVIINGMSCMNCVRHAKEALAEIPGMESVEVDLATKSAIVIGDVAEDLIVKALADHDYEVVEIQEA</sequence>
<organism evidence="2 3">
    <name type="scientific">Candidatus Cetobacterium colombiensis</name>
    <dbReference type="NCBI Taxonomy" id="3073100"/>
    <lineage>
        <taxon>Bacteria</taxon>
        <taxon>Fusobacteriati</taxon>
        <taxon>Fusobacteriota</taxon>
        <taxon>Fusobacteriia</taxon>
        <taxon>Fusobacteriales</taxon>
        <taxon>Fusobacteriaceae</taxon>
        <taxon>Cetobacterium</taxon>
    </lineage>
</organism>
<evidence type="ECO:0000313" key="2">
    <source>
        <dbReference type="EMBL" id="MDX8337336.1"/>
    </source>
</evidence>
<protein>
    <submittedName>
        <fullName evidence="2">Heavy metal-associated domain-containing protein</fullName>
    </submittedName>
</protein>
<evidence type="ECO:0000313" key="3">
    <source>
        <dbReference type="Proteomes" id="UP001279681"/>
    </source>
</evidence>
<comment type="caution">
    <text evidence="2">The sequence shown here is derived from an EMBL/GenBank/DDBJ whole genome shotgun (WGS) entry which is preliminary data.</text>
</comment>
<dbReference type="RefSeq" id="WP_320314678.1">
    <property type="nucleotide sequence ID" value="NZ_JAVIKH010000031.1"/>
</dbReference>
<dbReference type="InterPro" id="IPR006121">
    <property type="entry name" value="HMA_dom"/>
</dbReference>
<accession>A0ABU4WCT4</accession>